<dbReference type="InterPro" id="IPR051161">
    <property type="entry name" value="Mannose-6P_isomerase_type2"/>
</dbReference>
<dbReference type="Gene3D" id="2.60.120.10">
    <property type="entry name" value="Jelly Rolls"/>
    <property type="match status" value="1"/>
</dbReference>
<dbReference type="GO" id="GO:0005976">
    <property type="term" value="P:polysaccharide metabolic process"/>
    <property type="evidence" value="ECO:0007669"/>
    <property type="project" value="InterPro"/>
</dbReference>
<dbReference type="EMBL" id="CP024785">
    <property type="protein sequence ID" value="AUB40435.1"/>
    <property type="molecule type" value="Genomic_DNA"/>
</dbReference>
<dbReference type="InterPro" id="IPR014710">
    <property type="entry name" value="RmlC-like_jellyroll"/>
</dbReference>
<dbReference type="PANTHER" id="PTHR46390">
    <property type="entry name" value="MANNOSE-1-PHOSPHATE GUANYLYLTRANSFERASE"/>
    <property type="match status" value="1"/>
</dbReference>
<dbReference type="Proteomes" id="UP000232003">
    <property type="component" value="Chromosome"/>
</dbReference>
<dbReference type="Pfam" id="PF01050">
    <property type="entry name" value="MannoseP_isomer"/>
    <property type="match status" value="1"/>
</dbReference>
<dbReference type="SUPFAM" id="SSF51182">
    <property type="entry name" value="RmlC-like cupins"/>
    <property type="match status" value="1"/>
</dbReference>
<name>A0A2K8T099_9NOSO</name>
<evidence type="ECO:0000313" key="2">
    <source>
        <dbReference type="EMBL" id="AUB40435.1"/>
    </source>
</evidence>
<dbReference type="CDD" id="cd02213">
    <property type="entry name" value="cupin_PMI_typeII_C"/>
    <property type="match status" value="1"/>
</dbReference>
<dbReference type="InterPro" id="IPR011051">
    <property type="entry name" value="RmlC_Cupin_sf"/>
</dbReference>
<accession>A0A2K8T099</accession>
<gene>
    <name evidence="2" type="ORF">COO91_06450</name>
</gene>
<keyword evidence="3" id="KW-1185">Reference proteome</keyword>
<evidence type="ECO:0000259" key="1">
    <source>
        <dbReference type="Pfam" id="PF01050"/>
    </source>
</evidence>
<dbReference type="InterPro" id="IPR001538">
    <property type="entry name" value="Man6P_isomerase-2_C"/>
</dbReference>
<keyword evidence="2" id="KW-0413">Isomerase</keyword>
<dbReference type="KEGG" id="nfl:COO91_06450"/>
<dbReference type="GO" id="GO:0009298">
    <property type="term" value="P:GDP-mannose biosynthetic process"/>
    <property type="evidence" value="ECO:0007669"/>
    <property type="project" value="TreeGrafter"/>
</dbReference>
<dbReference type="GO" id="GO:0016853">
    <property type="term" value="F:isomerase activity"/>
    <property type="evidence" value="ECO:0007669"/>
    <property type="project" value="UniProtKB-KW"/>
</dbReference>
<proteinExistence type="predicted"/>
<dbReference type="AlphaFoldDB" id="A0A2K8T099"/>
<dbReference type="PANTHER" id="PTHR46390:SF1">
    <property type="entry name" value="MANNOSE-1-PHOSPHATE GUANYLYLTRANSFERASE"/>
    <property type="match status" value="1"/>
</dbReference>
<sequence length="178" mass="20513">MPRVKLEQLSLIKMLWLHLPIQVYPIWGKLLKNTNTHLVEKLIMTPNENNTQSNINELSPHSGTRYWGEVEVIEEGETYRISRLEIKPRHGIKPQIHYHRNEHWVVVSGVAKVTCGEKEILLNRNESTYVPAATLHKVENPGQIPLIILEIQNGEYLGEDDTERPYDLNLVKPVAEGQ</sequence>
<feature type="domain" description="Mannose-6-phosphate isomerase type II C-terminal" evidence="1">
    <location>
        <begin position="64"/>
        <end position="164"/>
    </location>
</feature>
<protein>
    <submittedName>
        <fullName evidence="2">ManA, mannose-6-phosphate isomerase</fullName>
    </submittedName>
</protein>
<evidence type="ECO:0000313" key="3">
    <source>
        <dbReference type="Proteomes" id="UP000232003"/>
    </source>
</evidence>
<reference evidence="2 3" key="1">
    <citation type="submission" date="2017-11" db="EMBL/GenBank/DDBJ databases">
        <title>Complete genome of a free-living desiccation-tolerant cyanobacterium and its photosynthetic adaptation to extreme terrestrial habitat.</title>
        <authorList>
            <person name="Shang J."/>
        </authorList>
    </citation>
    <scope>NUCLEOTIDE SEQUENCE [LARGE SCALE GENOMIC DNA]</scope>
    <source>
        <strain evidence="2 3">CCNUN1</strain>
    </source>
</reference>
<organism evidence="2 3">
    <name type="scientific">Nostoc flagelliforme CCNUN1</name>
    <dbReference type="NCBI Taxonomy" id="2038116"/>
    <lineage>
        <taxon>Bacteria</taxon>
        <taxon>Bacillati</taxon>
        <taxon>Cyanobacteriota</taxon>
        <taxon>Cyanophyceae</taxon>
        <taxon>Nostocales</taxon>
        <taxon>Nostocaceae</taxon>
        <taxon>Nostoc</taxon>
    </lineage>
</organism>
<dbReference type="GO" id="GO:0004475">
    <property type="term" value="F:mannose-1-phosphate guanylyltransferase (GTP) activity"/>
    <property type="evidence" value="ECO:0007669"/>
    <property type="project" value="TreeGrafter"/>
</dbReference>